<name>A0A2G5H7A2_CERBT</name>
<evidence type="ECO:0000313" key="5">
    <source>
        <dbReference type="Proteomes" id="UP001302367"/>
    </source>
</evidence>
<evidence type="ECO:0000313" key="3">
    <source>
        <dbReference type="EMBL" id="WPB03655.1"/>
    </source>
</evidence>
<evidence type="ECO:0000259" key="1">
    <source>
        <dbReference type="PROSITE" id="PS50097"/>
    </source>
</evidence>
<organism evidence="2 4">
    <name type="scientific">Cercospora beticola</name>
    <name type="common">Sugarbeet leaf spot fungus</name>
    <dbReference type="NCBI Taxonomy" id="122368"/>
    <lineage>
        <taxon>Eukaryota</taxon>
        <taxon>Fungi</taxon>
        <taxon>Dikarya</taxon>
        <taxon>Ascomycota</taxon>
        <taxon>Pezizomycotina</taxon>
        <taxon>Dothideomycetes</taxon>
        <taxon>Dothideomycetidae</taxon>
        <taxon>Mycosphaerellales</taxon>
        <taxon>Mycosphaerellaceae</taxon>
        <taxon>Cercospora</taxon>
    </lineage>
</organism>
<dbReference type="Gene3D" id="1.10.10.2360">
    <property type="match status" value="1"/>
</dbReference>
<dbReference type="InterPro" id="IPR011333">
    <property type="entry name" value="SKP1/BTB/POZ_sf"/>
</dbReference>
<dbReference type="PROSITE" id="PS50097">
    <property type="entry name" value="BTB"/>
    <property type="match status" value="1"/>
</dbReference>
<sequence length="304" mass="34320">MSIAEISNGPPPLFMIWREIVNETGVGECHYYNITATTPYAQLSTEELRLRDYHASRTPIFAPDPSKEAGEVLKLSVQKPESGSGKFRGPIITFVVGTKDAETFAIHQNVVSEQSEFVRLALQGNWQEAKSRVIPLPDDDPKTFEIYQAWLYDRKIYTDRWIVGFTGLDTEPRRLLKAWILGDKLLDTNFKDALMDALVGRLSDTEGFAAFRSTTIFIYTHTPDGSAPRRLLTDIYAYQGAPSWLDNLMRSGLQETYAVDFLKDLSKRQLTQRGSSSLTSAAYMAVKLSCAYHDHQPGKCFRES</sequence>
<dbReference type="Gene3D" id="3.30.710.10">
    <property type="entry name" value="Potassium Channel Kv1.1, Chain A"/>
    <property type="match status" value="1"/>
</dbReference>
<dbReference type="EMBL" id="LKMD01000108">
    <property type="protein sequence ID" value="PIA88424.1"/>
    <property type="molecule type" value="Genomic_DNA"/>
</dbReference>
<dbReference type="AlphaFoldDB" id="A0A2G5H7A2"/>
<dbReference type="EMBL" id="CP134188">
    <property type="protein sequence ID" value="WPB03655.1"/>
    <property type="molecule type" value="Genomic_DNA"/>
</dbReference>
<dbReference type="SUPFAM" id="SSF54695">
    <property type="entry name" value="POZ domain"/>
    <property type="match status" value="1"/>
</dbReference>
<protein>
    <recommendedName>
        <fullName evidence="1">BTB domain-containing protein</fullName>
    </recommendedName>
</protein>
<reference evidence="2 4" key="1">
    <citation type="submission" date="2015-10" db="EMBL/GenBank/DDBJ databases">
        <title>The cercosporin biosynthetic gene cluster was horizontally transferred to several fungal lineages and shown to be expanded in Cercospora beticola based on microsynteny with recipient genomes.</title>
        <authorList>
            <person name="De Jonge R."/>
            <person name="Ebert M.K."/>
            <person name="Suttle J.C."/>
            <person name="Jurick Ii W.M."/>
            <person name="Secor G.A."/>
            <person name="Thomma B.P."/>
            <person name="Van De Peer Y."/>
            <person name="Bolton M.D."/>
        </authorList>
    </citation>
    <scope>NUCLEOTIDE SEQUENCE [LARGE SCALE GENOMIC DNA]</scope>
    <source>
        <strain evidence="2 4">09-40</strain>
    </source>
</reference>
<evidence type="ECO:0000313" key="4">
    <source>
        <dbReference type="Proteomes" id="UP000230605"/>
    </source>
</evidence>
<accession>A0A2G5H7A2</accession>
<dbReference type="CDD" id="cd18186">
    <property type="entry name" value="BTB_POZ_ZBTB_KLHL-like"/>
    <property type="match status" value="1"/>
</dbReference>
<dbReference type="Proteomes" id="UP001302367">
    <property type="component" value="Chromosome 5"/>
</dbReference>
<dbReference type="OrthoDB" id="1022638at2759"/>
<feature type="domain" description="BTB" evidence="1">
    <location>
        <begin position="92"/>
        <end position="160"/>
    </location>
</feature>
<proteinExistence type="predicted"/>
<dbReference type="PANTHER" id="PTHR47843">
    <property type="entry name" value="BTB DOMAIN-CONTAINING PROTEIN-RELATED"/>
    <property type="match status" value="1"/>
</dbReference>
<keyword evidence="5" id="KW-1185">Reference proteome</keyword>
<dbReference type="Proteomes" id="UP000230605">
    <property type="component" value="Chromosome 5"/>
</dbReference>
<evidence type="ECO:0000313" key="2">
    <source>
        <dbReference type="EMBL" id="PIA88424.1"/>
    </source>
</evidence>
<dbReference type="PANTHER" id="PTHR47843:SF2">
    <property type="entry name" value="BTB DOMAIN-CONTAINING PROTEIN"/>
    <property type="match status" value="1"/>
</dbReference>
<dbReference type="InterPro" id="IPR000210">
    <property type="entry name" value="BTB/POZ_dom"/>
</dbReference>
<reference evidence="3 5" key="2">
    <citation type="submission" date="2023-09" db="EMBL/GenBank/DDBJ databases">
        <title>Complete-Gapless Cercospora beticola genome.</title>
        <authorList>
            <person name="Wyatt N.A."/>
            <person name="Spanner R.E."/>
            <person name="Bolton M.D."/>
        </authorList>
    </citation>
    <scope>NUCLEOTIDE SEQUENCE [LARGE SCALE GENOMIC DNA]</scope>
    <source>
        <strain evidence="3">Cb09-40</strain>
    </source>
</reference>
<gene>
    <name evidence="2" type="ORF">CB0940_07689</name>
    <name evidence="3" type="ORF">RHO25_008296</name>
</gene>